<name>A0A8J3QZG4_9ACTN</name>
<protein>
    <recommendedName>
        <fullName evidence="17">UDP-N-acetylenolpyruvoylglucosamine reductase</fullName>
        <ecNumber evidence="17">1.3.1.98</ecNumber>
    </recommendedName>
    <alternativeName>
        <fullName evidence="17">UDP-N-acetylmuramate dehydrogenase</fullName>
    </alternativeName>
</protein>
<dbReference type="GO" id="GO:0008762">
    <property type="term" value="F:UDP-N-acetylmuramate dehydrogenase activity"/>
    <property type="evidence" value="ECO:0007669"/>
    <property type="project" value="UniProtKB-UniRule"/>
</dbReference>
<dbReference type="GO" id="GO:0009252">
    <property type="term" value="P:peptidoglycan biosynthetic process"/>
    <property type="evidence" value="ECO:0007669"/>
    <property type="project" value="UniProtKB-UniRule"/>
</dbReference>
<dbReference type="GO" id="GO:0071949">
    <property type="term" value="F:FAD binding"/>
    <property type="evidence" value="ECO:0007669"/>
    <property type="project" value="InterPro"/>
</dbReference>
<dbReference type="HAMAP" id="MF_00037">
    <property type="entry name" value="MurB"/>
    <property type="match status" value="1"/>
</dbReference>
<dbReference type="InterPro" id="IPR016166">
    <property type="entry name" value="FAD-bd_PCMH"/>
</dbReference>
<keyword evidence="8 17" id="KW-0285">Flavoprotein</keyword>
<dbReference type="InterPro" id="IPR016169">
    <property type="entry name" value="FAD-bd_PCMH_sub2"/>
</dbReference>
<dbReference type="InterPro" id="IPR011601">
    <property type="entry name" value="MurB_C"/>
</dbReference>
<dbReference type="GO" id="GO:0071555">
    <property type="term" value="P:cell wall organization"/>
    <property type="evidence" value="ECO:0007669"/>
    <property type="project" value="UniProtKB-KW"/>
</dbReference>
<proteinExistence type="inferred from homology"/>
<dbReference type="GO" id="GO:0051301">
    <property type="term" value="P:cell division"/>
    <property type="evidence" value="ECO:0007669"/>
    <property type="project" value="UniProtKB-KW"/>
</dbReference>
<dbReference type="AlphaFoldDB" id="A0A8J3QZG4"/>
<dbReference type="InterPro" id="IPR036635">
    <property type="entry name" value="MurB_C_sf"/>
</dbReference>
<comment type="function">
    <text evidence="2 17">Cell wall formation.</text>
</comment>
<evidence type="ECO:0000256" key="17">
    <source>
        <dbReference type="HAMAP-Rule" id="MF_00037"/>
    </source>
</evidence>
<dbReference type="Pfam" id="PF01565">
    <property type="entry name" value="FAD_binding_4"/>
    <property type="match status" value="1"/>
</dbReference>
<dbReference type="Gene3D" id="3.30.43.10">
    <property type="entry name" value="Uridine Diphospho-n-acetylenolpyruvylglucosamine Reductase, domain 2"/>
    <property type="match status" value="1"/>
</dbReference>
<dbReference type="Gene3D" id="3.30.465.10">
    <property type="match status" value="1"/>
</dbReference>
<evidence type="ECO:0000256" key="10">
    <source>
        <dbReference type="ARBA" id="ARBA00022857"/>
    </source>
</evidence>
<comment type="subcellular location">
    <subcellularLocation>
        <location evidence="3 17">Cytoplasm</location>
    </subcellularLocation>
</comment>
<evidence type="ECO:0000256" key="14">
    <source>
        <dbReference type="ARBA" id="ARBA00023306"/>
    </source>
</evidence>
<keyword evidence="20" id="KW-1185">Reference proteome</keyword>
<feature type="active site" evidence="17">
    <location>
        <position position="319"/>
    </location>
</feature>
<dbReference type="SUPFAM" id="SSF56176">
    <property type="entry name" value="FAD-binding/transporter-associated domain-like"/>
    <property type="match status" value="1"/>
</dbReference>
<keyword evidence="13 17" id="KW-0560">Oxidoreductase</keyword>
<evidence type="ECO:0000313" key="19">
    <source>
        <dbReference type="EMBL" id="GIH20134.1"/>
    </source>
</evidence>
<comment type="similarity">
    <text evidence="5 17">Belongs to the MurB family.</text>
</comment>
<keyword evidence="9 17" id="KW-0274">FAD</keyword>
<dbReference type="GO" id="GO:0005829">
    <property type="term" value="C:cytosol"/>
    <property type="evidence" value="ECO:0007669"/>
    <property type="project" value="TreeGrafter"/>
</dbReference>
<organism evidence="19 20">
    <name type="scientific">Rugosimonospora africana</name>
    <dbReference type="NCBI Taxonomy" id="556532"/>
    <lineage>
        <taxon>Bacteria</taxon>
        <taxon>Bacillati</taxon>
        <taxon>Actinomycetota</taxon>
        <taxon>Actinomycetes</taxon>
        <taxon>Micromonosporales</taxon>
        <taxon>Micromonosporaceae</taxon>
        <taxon>Rugosimonospora</taxon>
    </lineage>
</organism>
<dbReference type="Pfam" id="PF02873">
    <property type="entry name" value="MurB_C"/>
    <property type="match status" value="1"/>
</dbReference>
<feature type="active site" description="Proton donor" evidence="17">
    <location>
        <position position="224"/>
    </location>
</feature>
<evidence type="ECO:0000313" key="20">
    <source>
        <dbReference type="Proteomes" id="UP000642748"/>
    </source>
</evidence>
<evidence type="ECO:0000256" key="5">
    <source>
        <dbReference type="ARBA" id="ARBA00010485"/>
    </source>
</evidence>
<evidence type="ECO:0000256" key="12">
    <source>
        <dbReference type="ARBA" id="ARBA00022984"/>
    </source>
</evidence>
<comment type="caution">
    <text evidence="19">The sequence shown here is derived from an EMBL/GenBank/DDBJ whole genome shotgun (WGS) entry which is preliminary data.</text>
</comment>
<sequence length="327" mass="34829">MRVGGPIGRLQIPETTAHAVELLREHADGGDSLLVMGGGSNLVVADSGWPGTVIKMATSQLAIDGDRVTADAGVEWDHVVRTTIAEGLSGIEALSGVPGSVGGTPVQNVGAYGALTSDVLESLHVYDRETGSVERWLPERCGFGPHRTSVFKRNPRWVVLDVTLRLRRADRSNPITYADLAHALGIEAGQTAAPADVREAVLSLRRKRGMVLDPDDHDTWSVGSFFLNPVLAEVPEAASECPQHVVSEGIKLSAAWLIHRSGFAPGYGGDWGNGNVTLSSRHTLAITNRGGATTDDVMKFAAHIRGGVEDRFGVRLSPECDLINCSF</sequence>
<evidence type="ECO:0000256" key="13">
    <source>
        <dbReference type="ARBA" id="ARBA00023002"/>
    </source>
</evidence>
<dbReference type="Gene3D" id="3.90.78.10">
    <property type="entry name" value="UDP-N-acetylenolpyruvoylglucosamine reductase, C-terminal domain"/>
    <property type="match status" value="1"/>
</dbReference>
<keyword evidence="14 17" id="KW-0131">Cell cycle</keyword>
<evidence type="ECO:0000256" key="4">
    <source>
        <dbReference type="ARBA" id="ARBA00004752"/>
    </source>
</evidence>
<dbReference type="PROSITE" id="PS51387">
    <property type="entry name" value="FAD_PCMH"/>
    <property type="match status" value="1"/>
</dbReference>
<gene>
    <name evidence="17 19" type="primary">murB</name>
    <name evidence="19" type="ORF">Raf01_83060</name>
</gene>
<evidence type="ECO:0000256" key="3">
    <source>
        <dbReference type="ARBA" id="ARBA00004496"/>
    </source>
</evidence>
<keyword evidence="7 17" id="KW-0132">Cell division</keyword>
<keyword evidence="6 17" id="KW-0963">Cytoplasm</keyword>
<keyword evidence="11 17" id="KW-0133">Cell shape</keyword>
<dbReference type="EC" id="1.3.1.98" evidence="17"/>
<keyword evidence="15 17" id="KW-0961">Cell wall biogenesis/degradation</keyword>
<dbReference type="EMBL" id="BONZ01000089">
    <property type="protein sequence ID" value="GIH20134.1"/>
    <property type="molecule type" value="Genomic_DNA"/>
</dbReference>
<comment type="pathway">
    <text evidence="4 17">Cell wall biogenesis; peptidoglycan biosynthesis.</text>
</comment>
<comment type="cofactor">
    <cofactor evidence="1 17">
        <name>FAD</name>
        <dbReference type="ChEBI" id="CHEBI:57692"/>
    </cofactor>
</comment>
<evidence type="ECO:0000259" key="18">
    <source>
        <dbReference type="PROSITE" id="PS51387"/>
    </source>
</evidence>
<evidence type="ECO:0000256" key="16">
    <source>
        <dbReference type="ARBA" id="ARBA00048914"/>
    </source>
</evidence>
<keyword evidence="12 17" id="KW-0573">Peptidoglycan synthesis</keyword>
<dbReference type="InterPro" id="IPR006094">
    <property type="entry name" value="Oxid_FAD_bind_N"/>
</dbReference>
<reference evidence="19" key="1">
    <citation type="submission" date="2021-01" db="EMBL/GenBank/DDBJ databases">
        <title>Whole genome shotgun sequence of Rugosimonospora africana NBRC 104875.</title>
        <authorList>
            <person name="Komaki H."/>
            <person name="Tamura T."/>
        </authorList>
    </citation>
    <scope>NUCLEOTIDE SEQUENCE</scope>
    <source>
        <strain evidence="19">NBRC 104875</strain>
    </source>
</reference>
<dbReference type="PANTHER" id="PTHR21071:SF4">
    <property type="entry name" value="UDP-N-ACETYLENOLPYRUVOYLGLUCOSAMINE REDUCTASE"/>
    <property type="match status" value="1"/>
</dbReference>
<dbReference type="InterPro" id="IPR016167">
    <property type="entry name" value="FAD-bd_PCMH_sub1"/>
</dbReference>
<comment type="caution">
    <text evidence="17">Lacks conserved residue(s) required for the propagation of feature annotation.</text>
</comment>
<dbReference type="InterPro" id="IPR036318">
    <property type="entry name" value="FAD-bd_PCMH-like_sf"/>
</dbReference>
<evidence type="ECO:0000256" key="2">
    <source>
        <dbReference type="ARBA" id="ARBA00003921"/>
    </source>
</evidence>
<evidence type="ECO:0000256" key="11">
    <source>
        <dbReference type="ARBA" id="ARBA00022960"/>
    </source>
</evidence>
<evidence type="ECO:0000256" key="9">
    <source>
        <dbReference type="ARBA" id="ARBA00022827"/>
    </source>
</evidence>
<dbReference type="UniPathway" id="UPA00219"/>
<dbReference type="InterPro" id="IPR003170">
    <property type="entry name" value="MurB"/>
</dbReference>
<dbReference type="Proteomes" id="UP000642748">
    <property type="component" value="Unassembled WGS sequence"/>
</dbReference>
<comment type="catalytic activity">
    <reaction evidence="16 17">
        <text>UDP-N-acetyl-alpha-D-muramate + NADP(+) = UDP-N-acetyl-3-O-(1-carboxyvinyl)-alpha-D-glucosamine + NADPH + H(+)</text>
        <dbReference type="Rhea" id="RHEA:12248"/>
        <dbReference type="ChEBI" id="CHEBI:15378"/>
        <dbReference type="ChEBI" id="CHEBI:57783"/>
        <dbReference type="ChEBI" id="CHEBI:58349"/>
        <dbReference type="ChEBI" id="CHEBI:68483"/>
        <dbReference type="ChEBI" id="CHEBI:70757"/>
        <dbReference type="EC" id="1.3.1.98"/>
    </reaction>
</comment>
<dbReference type="NCBIfam" id="NF010478">
    <property type="entry name" value="PRK13903.1"/>
    <property type="match status" value="1"/>
</dbReference>
<evidence type="ECO:0000256" key="7">
    <source>
        <dbReference type="ARBA" id="ARBA00022618"/>
    </source>
</evidence>
<evidence type="ECO:0000256" key="8">
    <source>
        <dbReference type="ARBA" id="ARBA00022630"/>
    </source>
</evidence>
<feature type="domain" description="FAD-binding PCMH-type" evidence="18">
    <location>
        <begin position="2"/>
        <end position="169"/>
    </location>
</feature>
<dbReference type="SUPFAM" id="SSF56194">
    <property type="entry name" value="Uridine diphospho-N-Acetylenolpyruvylglucosamine reductase, MurB, C-terminal domain"/>
    <property type="match status" value="1"/>
</dbReference>
<evidence type="ECO:0000256" key="1">
    <source>
        <dbReference type="ARBA" id="ARBA00001974"/>
    </source>
</evidence>
<keyword evidence="10 17" id="KW-0521">NADP</keyword>
<accession>A0A8J3QZG4</accession>
<evidence type="ECO:0000256" key="15">
    <source>
        <dbReference type="ARBA" id="ARBA00023316"/>
    </source>
</evidence>
<dbReference type="GO" id="GO:0008360">
    <property type="term" value="P:regulation of cell shape"/>
    <property type="evidence" value="ECO:0007669"/>
    <property type="project" value="UniProtKB-KW"/>
</dbReference>
<evidence type="ECO:0000256" key="6">
    <source>
        <dbReference type="ARBA" id="ARBA00022490"/>
    </source>
</evidence>
<dbReference type="PANTHER" id="PTHR21071">
    <property type="entry name" value="UDP-N-ACETYLENOLPYRUVOYLGLUCOSAMINE REDUCTASE"/>
    <property type="match status" value="1"/>
</dbReference>